<sequence>MKKILARAAVYLLVFVLTGFVVFCANIFYGGPSAAILMYHSVGAPNGQTTCLDVSEQDFARQMAFLHARGFRVIRLTDLAVLLRRGEKVRAGTVVITFDDGYDNNYTKAFPILKKYGFPATIFVIAGRLGKDYDVAKGVPGRIVTPQMMQEMVASGLIDIGSHTTSHYYLPDVRDASLLWEELRGSKTFLEAVVGAPVASLSYPLGGYRRSTEEMARRAGYEAAVTTSKKDGGSDTDLFALRRIRTSKSSRHMFIFFLEASGYYPRLKGLSR</sequence>
<dbReference type="InterPro" id="IPR011330">
    <property type="entry name" value="Glyco_hydro/deAcase_b/a-brl"/>
</dbReference>
<dbReference type="InterPro" id="IPR002509">
    <property type="entry name" value="NODB_dom"/>
</dbReference>
<gene>
    <name evidence="4" type="ORF">BU251_01010</name>
</gene>
<dbReference type="EMBL" id="CP019384">
    <property type="protein sequence ID" value="QAT16406.1"/>
    <property type="molecule type" value="Genomic_DNA"/>
</dbReference>
<dbReference type="Proteomes" id="UP000287243">
    <property type="component" value="Chromosome"/>
</dbReference>
<keyword evidence="5" id="KW-1185">Reference proteome</keyword>
<dbReference type="GO" id="GO:0005576">
    <property type="term" value="C:extracellular region"/>
    <property type="evidence" value="ECO:0007669"/>
    <property type="project" value="UniProtKB-SubCell"/>
</dbReference>
<dbReference type="GO" id="GO:0005975">
    <property type="term" value="P:carbohydrate metabolic process"/>
    <property type="evidence" value="ECO:0007669"/>
    <property type="project" value="InterPro"/>
</dbReference>
<dbReference type="PROSITE" id="PS51677">
    <property type="entry name" value="NODB"/>
    <property type="match status" value="1"/>
</dbReference>
<dbReference type="OrthoDB" id="9776235at2"/>
<accession>A0A410P2N0</accession>
<dbReference type="PANTHER" id="PTHR34216">
    <property type="match status" value="1"/>
</dbReference>
<dbReference type="KEGG" id="vai:BU251_01010"/>
<dbReference type="PANTHER" id="PTHR34216:SF3">
    <property type="entry name" value="POLY-BETA-1,6-N-ACETYL-D-GLUCOSAMINE N-DEACETYLASE"/>
    <property type="match status" value="1"/>
</dbReference>
<dbReference type="SUPFAM" id="SSF88713">
    <property type="entry name" value="Glycoside hydrolase/deacetylase"/>
    <property type="match status" value="1"/>
</dbReference>
<evidence type="ECO:0000256" key="2">
    <source>
        <dbReference type="ARBA" id="ARBA00022729"/>
    </source>
</evidence>
<evidence type="ECO:0000256" key="1">
    <source>
        <dbReference type="ARBA" id="ARBA00004613"/>
    </source>
</evidence>
<dbReference type="Gene3D" id="3.20.20.370">
    <property type="entry name" value="Glycoside hydrolase/deacetylase"/>
    <property type="match status" value="1"/>
</dbReference>
<reference evidence="4 5" key="1">
    <citation type="submission" date="2017-01" db="EMBL/GenBank/DDBJ databases">
        <title>First insights into the biology of 'candidatus Vampirococcus archaeovorus'.</title>
        <authorList>
            <person name="Kizina J."/>
            <person name="Jordan S."/>
            <person name="Stueber K."/>
            <person name="Reinhardt R."/>
            <person name="Harder J."/>
        </authorList>
    </citation>
    <scope>NUCLEOTIDE SEQUENCE [LARGE SCALE GENOMIC DNA]</scope>
    <source>
        <strain evidence="4 5">LiM</strain>
    </source>
</reference>
<dbReference type="CDD" id="cd10918">
    <property type="entry name" value="CE4_NodB_like_5s_6s"/>
    <property type="match status" value="1"/>
</dbReference>
<organism evidence="4 5">
    <name type="scientific">Velamenicoccus archaeovorus</name>
    <dbReference type="NCBI Taxonomy" id="1930593"/>
    <lineage>
        <taxon>Bacteria</taxon>
        <taxon>Pseudomonadati</taxon>
        <taxon>Candidatus Omnitrophota</taxon>
        <taxon>Candidatus Velamenicoccus</taxon>
    </lineage>
</organism>
<feature type="domain" description="NodB homology" evidence="3">
    <location>
        <begin position="92"/>
        <end position="272"/>
    </location>
</feature>
<evidence type="ECO:0000313" key="5">
    <source>
        <dbReference type="Proteomes" id="UP000287243"/>
    </source>
</evidence>
<proteinExistence type="predicted"/>
<dbReference type="Pfam" id="PF01522">
    <property type="entry name" value="Polysacc_deac_1"/>
    <property type="match status" value="1"/>
</dbReference>
<name>A0A410P2N0_VELA1</name>
<evidence type="ECO:0000313" key="4">
    <source>
        <dbReference type="EMBL" id="QAT16406.1"/>
    </source>
</evidence>
<evidence type="ECO:0000259" key="3">
    <source>
        <dbReference type="PROSITE" id="PS51677"/>
    </source>
</evidence>
<dbReference type="InterPro" id="IPR051398">
    <property type="entry name" value="Polysacch_Deacetylase"/>
</dbReference>
<protein>
    <submittedName>
        <fullName evidence="4">Polysaccharide deacetylase</fullName>
    </submittedName>
</protein>
<comment type="subcellular location">
    <subcellularLocation>
        <location evidence="1">Secreted</location>
    </subcellularLocation>
</comment>
<dbReference type="GO" id="GO:0016810">
    <property type="term" value="F:hydrolase activity, acting on carbon-nitrogen (but not peptide) bonds"/>
    <property type="evidence" value="ECO:0007669"/>
    <property type="project" value="InterPro"/>
</dbReference>
<dbReference type="RefSeq" id="WP_128699044.1">
    <property type="nucleotide sequence ID" value="NZ_CP019384.1"/>
</dbReference>
<dbReference type="AlphaFoldDB" id="A0A410P2N0"/>
<keyword evidence="2" id="KW-0732">Signal</keyword>